<evidence type="ECO:0000313" key="4">
    <source>
        <dbReference type="Proteomes" id="UP000185657"/>
    </source>
</evidence>
<dbReference type="EMBL" id="CP017476">
    <property type="protein sequence ID" value="AOW14180.1"/>
    <property type="molecule type" value="Genomic_DNA"/>
</dbReference>
<evidence type="ECO:0000259" key="1">
    <source>
        <dbReference type="Pfam" id="PF13166"/>
    </source>
</evidence>
<keyword evidence="4" id="KW-1185">Reference proteome</keyword>
<dbReference type="Pfam" id="PF13166">
    <property type="entry name" value="AAA_13"/>
    <property type="match status" value="1"/>
</dbReference>
<dbReference type="Gene3D" id="3.40.50.300">
    <property type="entry name" value="P-loop containing nucleotide triphosphate hydrolases"/>
    <property type="match status" value="1"/>
</dbReference>
<protein>
    <submittedName>
        <fullName evidence="2">Phage infection protein</fullName>
    </submittedName>
</protein>
<dbReference type="AlphaFoldDB" id="A0A167IIQ2"/>
<accession>A0A167IIQ2</accession>
<gene>
    <name evidence="2" type="ORF">LPB072_16375</name>
    <name evidence="3" type="ORF">LPB72_06340</name>
</gene>
<dbReference type="Proteomes" id="UP000185657">
    <property type="component" value="Unassembled WGS sequence"/>
</dbReference>
<sequence length="722" mass="80864">MNKLKLQLEHCYGIRKLDVVLEFAGTSAVAIYAPNGAMKSSLANTFQDIADGKQSRDRIFPHRATTRVVQNENNVDLPAGDVIVLRPYEEFASKGDGTATLLVNAALRQEYEALHAGVTSARSALVSALKTTAKTKRPVDREVLSTFMPSGGEFDAALASLKDELDKDWEPVLKDVPYDVMNDERVVAFLANADFRASIDDYTKKYNELLAASKYFRKGGFNYYEATNVAKELKSSGFFKAKHSVSLNGDEKQEITSEAELQALIDAERAKISEDAALRTKYEALEKQIQKNAQLREFEAYLQSHEELLPELADPAALKKKLWMAYLKVNHAMCADLLSKVDQAAVRSAEIEAQAAQEHTQWQAVIDIFNTRFIVPFHLEVANKVQVVLGKDTAPRLGFVFKDGNDHAPVERDALLQTLSTGEKKAFHVLNMLFDIEMRRSAGQETLLIVDDIADSFDYKNKYAIIQYLSDLAEDQHFKLLILTHNFDFYRTIESRNLVSRKNCFMVSKTSAGVTLEAAQGVRNVFSNVWKPGFFKEDRKKICCIPFMRNLIEYTKGVNDTDYLCLTSLLHWKADTAQITVAELDAIYINLFGITGQSTNGATTIVDVLATEAAACLQAADGINFENKVVLAIATRLRAESFMAAKINDAVWLASITANQTPALLKRYQNQFPADTENLCVIQRVLLMTPENIHLNSFMYEPILDMSDHHLRHLYSEVVAMA</sequence>
<dbReference type="PANTHER" id="PTHR32182">
    <property type="entry name" value="DNA REPLICATION AND REPAIR PROTEIN RECF"/>
    <property type="match status" value="1"/>
</dbReference>
<dbReference type="PANTHER" id="PTHR32182:SF0">
    <property type="entry name" value="DNA REPLICATION AND REPAIR PROTEIN RECF"/>
    <property type="match status" value="1"/>
</dbReference>
<evidence type="ECO:0000313" key="2">
    <source>
        <dbReference type="EMBL" id="AOW14180.1"/>
    </source>
</evidence>
<dbReference type="GO" id="GO:0006302">
    <property type="term" value="P:double-strand break repair"/>
    <property type="evidence" value="ECO:0007669"/>
    <property type="project" value="TreeGrafter"/>
</dbReference>
<proteinExistence type="predicted"/>
<dbReference type="GO" id="GO:0000731">
    <property type="term" value="P:DNA synthesis involved in DNA repair"/>
    <property type="evidence" value="ECO:0007669"/>
    <property type="project" value="TreeGrafter"/>
</dbReference>
<evidence type="ECO:0000313" key="3">
    <source>
        <dbReference type="EMBL" id="OAD42890.1"/>
    </source>
</evidence>
<organism evidence="2 5">
    <name type="scientific">Hydrogenophaga crassostreae</name>
    <dbReference type="NCBI Taxonomy" id="1763535"/>
    <lineage>
        <taxon>Bacteria</taxon>
        <taxon>Pseudomonadati</taxon>
        <taxon>Pseudomonadota</taxon>
        <taxon>Betaproteobacteria</taxon>
        <taxon>Burkholderiales</taxon>
        <taxon>Comamonadaceae</taxon>
        <taxon>Hydrogenophaga</taxon>
    </lineage>
</organism>
<reference evidence="2 5" key="2">
    <citation type="submission" date="2016-10" db="EMBL/GenBank/DDBJ databases">
        <title>Hydorgenophaga sp. LPB0072 isolated from gastropod.</title>
        <authorList>
            <person name="Kim E."/>
            <person name="Yi H."/>
        </authorList>
    </citation>
    <scope>NUCLEOTIDE SEQUENCE [LARGE SCALE GENOMIC DNA]</scope>
    <source>
        <strain evidence="2 5">LPB0072</strain>
    </source>
</reference>
<evidence type="ECO:0000313" key="5">
    <source>
        <dbReference type="Proteomes" id="UP000185680"/>
    </source>
</evidence>
<dbReference type="Proteomes" id="UP000185680">
    <property type="component" value="Chromosome"/>
</dbReference>
<dbReference type="InterPro" id="IPR026866">
    <property type="entry name" value="CR006_AAA"/>
</dbReference>
<feature type="domain" description="Protein CR006 P-loop" evidence="1">
    <location>
        <begin position="256"/>
        <end position="498"/>
    </location>
</feature>
<dbReference type="RefSeq" id="WP_066087531.1">
    <property type="nucleotide sequence ID" value="NZ_CP017476.1"/>
</dbReference>
<dbReference type="STRING" id="1763535.LPB072_16375"/>
<dbReference type="InterPro" id="IPR027417">
    <property type="entry name" value="P-loop_NTPase"/>
</dbReference>
<reference evidence="3 4" key="1">
    <citation type="submission" date="2016-02" db="EMBL/GenBank/DDBJ databases">
        <title>Draft genome sequence of Hydrogenophaga sp. LPB0072.</title>
        <authorList>
            <person name="Shin S.-K."/>
            <person name="Yi H."/>
        </authorList>
    </citation>
    <scope>NUCLEOTIDE SEQUENCE [LARGE SCALE GENOMIC DNA]</scope>
    <source>
        <strain evidence="3 4">LPB0072</strain>
    </source>
</reference>
<name>A0A167IIQ2_9BURK</name>
<dbReference type="KEGG" id="hyl:LPB072_16375"/>
<dbReference type="SUPFAM" id="SSF52540">
    <property type="entry name" value="P-loop containing nucleoside triphosphate hydrolases"/>
    <property type="match status" value="1"/>
</dbReference>
<dbReference type="EMBL" id="LVWD01000006">
    <property type="protein sequence ID" value="OAD42890.1"/>
    <property type="molecule type" value="Genomic_DNA"/>
</dbReference>